<evidence type="ECO:0000256" key="3">
    <source>
        <dbReference type="ARBA" id="ARBA00022816"/>
    </source>
</evidence>
<name>A0A0R0FJK7_SOYBN</name>
<dbReference type="PANTHER" id="PTHR13003">
    <property type="entry name" value="NUP107-RELATED"/>
    <property type="match status" value="1"/>
</dbReference>
<evidence type="ECO:0000313" key="11">
    <source>
        <dbReference type="Proteomes" id="UP000008827"/>
    </source>
</evidence>
<feature type="transmembrane region" description="Helical" evidence="8">
    <location>
        <begin position="20"/>
        <end position="50"/>
    </location>
</feature>
<protein>
    <submittedName>
        <fullName evidence="9 10">Uncharacterized protein</fullName>
    </submittedName>
</protein>
<dbReference type="GO" id="GO:0005643">
    <property type="term" value="C:nuclear pore"/>
    <property type="evidence" value="ECO:0007669"/>
    <property type="project" value="UniProtKB-SubCell"/>
</dbReference>
<organism evidence="9">
    <name type="scientific">Glycine max</name>
    <name type="common">Soybean</name>
    <name type="synonym">Glycine hispida</name>
    <dbReference type="NCBI Taxonomy" id="3847"/>
    <lineage>
        <taxon>Eukaryota</taxon>
        <taxon>Viridiplantae</taxon>
        <taxon>Streptophyta</taxon>
        <taxon>Embryophyta</taxon>
        <taxon>Tracheophyta</taxon>
        <taxon>Spermatophyta</taxon>
        <taxon>Magnoliopsida</taxon>
        <taxon>eudicotyledons</taxon>
        <taxon>Gunneridae</taxon>
        <taxon>Pentapetalae</taxon>
        <taxon>rosids</taxon>
        <taxon>fabids</taxon>
        <taxon>Fabales</taxon>
        <taxon>Fabaceae</taxon>
        <taxon>Papilionoideae</taxon>
        <taxon>50 kb inversion clade</taxon>
        <taxon>NPAAA clade</taxon>
        <taxon>indigoferoid/millettioid clade</taxon>
        <taxon>Phaseoleae</taxon>
        <taxon>Glycine</taxon>
        <taxon>Glycine subgen. Soja</taxon>
    </lineage>
</organism>
<dbReference type="EMBL" id="CM000849">
    <property type="protein sequence ID" value="KRH06221.1"/>
    <property type="molecule type" value="Genomic_DNA"/>
</dbReference>
<keyword evidence="6" id="KW-0906">Nuclear pore complex</keyword>
<keyword evidence="3" id="KW-0509">mRNA transport</keyword>
<dbReference type="GO" id="GO:0017056">
    <property type="term" value="F:structural constituent of nuclear pore"/>
    <property type="evidence" value="ECO:0007669"/>
    <property type="project" value="InterPro"/>
</dbReference>
<dbReference type="PaxDb" id="3847-GLYMA16G01254.2"/>
<evidence type="ECO:0000256" key="1">
    <source>
        <dbReference type="ARBA" id="ARBA00004567"/>
    </source>
</evidence>
<dbReference type="Proteomes" id="UP000008827">
    <property type="component" value="Chromosome 16"/>
</dbReference>
<evidence type="ECO:0000256" key="4">
    <source>
        <dbReference type="ARBA" id="ARBA00022927"/>
    </source>
</evidence>
<dbReference type="GO" id="GO:0051028">
    <property type="term" value="P:mRNA transport"/>
    <property type="evidence" value="ECO:0007669"/>
    <property type="project" value="UniProtKB-KW"/>
</dbReference>
<dbReference type="EnsemblPlants" id="KRH06221">
    <property type="protein sequence ID" value="KRH06221"/>
    <property type="gene ID" value="GLYMA_16G010300"/>
</dbReference>
<dbReference type="ExpressionAtlas" id="A0A0R0FJK7">
    <property type="expression patterns" value="baseline"/>
</dbReference>
<dbReference type="GO" id="GO:0015031">
    <property type="term" value="P:protein transport"/>
    <property type="evidence" value="ECO:0007669"/>
    <property type="project" value="UniProtKB-KW"/>
</dbReference>
<sequence>MKKERVLSLPLPLRSSLLPLPLLCLFLGLISLPFLFLCVSLMLLSLGLILTYSNLVTIKFVVEKVINYSGVISPQAKHIDPEMAMSQLVNVSISSRDSYCIDVVLRCLAITDDGLEPHHLNDGGILGTIMAAGFKGTITGELPRFQAGVTMEISCLDAWYSDKDGTLECRATYIVKGLCRRCCLPEVILRCMQVSVSLMGSGVLPDCHDTLIELVGSPETDFLHLFSQQQLQEFLLFEREYSISKMEITEE</sequence>
<keyword evidence="8" id="KW-0472">Membrane</keyword>
<dbReference type="InterPro" id="IPR007252">
    <property type="entry name" value="Nup84/Nup107"/>
</dbReference>
<evidence type="ECO:0000313" key="9">
    <source>
        <dbReference type="EMBL" id="KRH06221.1"/>
    </source>
</evidence>
<dbReference type="OrthoDB" id="3098at2759"/>
<keyword evidence="11" id="KW-1185">Reference proteome</keyword>
<dbReference type="Gramene" id="KRH06221">
    <property type="protein sequence ID" value="KRH06221"/>
    <property type="gene ID" value="GLYMA_16G010300"/>
</dbReference>
<evidence type="ECO:0000256" key="2">
    <source>
        <dbReference type="ARBA" id="ARBA00022448"/>
    </source>
</evidence>
<evidence type="ECO:0000256" key="8">
    <source>
        <dbReference type="SAM" id="Phobius"/>
    </source>
</evidence>
<evidence type="ECO:0000256" key="5">
    <source>
        <dbReference type="ARBA" id="ARBA00023010"/>
    </source>
</evidence>
<gene>
    <name evidence="10" type="primary">LOC102660515</name>
    <name evidence="9" type="ORF">GLYMA_16G010300</name>
</gene>
<reference evidence="9 10" key="1">
    <citation type="journal article" date="2010" name="Nature">
        <title>Genome sequence of the palaeopolyploid soybean.</title>
        <authorList>
            <person name="Schmutz J."/>
            <person name="Cannon S.B."/>
            <person name="Schlueter J."/>
            <person name="Ma J."/>
            <person name="Mitros T."/>
            <person name="Nelson W."/>
            <person name="Hyten D.L."/>
            <person name="Song Q."/>
            <person name="Thelen J.J."/>
            <person name="Cheng J."/>
            <person name="Xu D."/>
            <person name="Hellsten U."/>
            <person name="May G.D."/>
            <person name="Yu Y."/>
            <person name="Sakurai T."/>
            <person name="Umezawa T."/>
            <person name="Bhattacharyya M.K."/>
            <person name="Sandhu D."/>
            <person name="Valliyodan B."/>
            <person name="Lindquist E."/>
            <person name="Peto M."/>
            <person name="Grant D."/>
            <person name="Shu S."/>
            <person name="Goodstein D."/>
            <person name="Barry K."/>
            <person name="Futrell-Griggs M."/>
            <person name="Abernathy B."/>
            <person name="Du J."/>
            <person name="Tian Z."/>
            <person name="Zhu L."/>
            <person name="Gill N."/>
            <person name="Joshi T."/>
            <person name="Libault M."/>
            <person name="Sethuraman A."/>
            <person name="Zhang X.-C."/>
            <person name="Shinozaki K."/>
            <person name="Nguyen H.T."/>
            <person name="Wing R.A."/>
            <person name="Cregan P."/>
            <person name="Specht J."/>
            <person name="Grimwood J."/>
            <person name="Rokhsar D."/>
            <person name="Stacey G."/>
            <person name="Shoemaker R.C."/>
            <person name="Jackson S.A."/>
        </authorList>
    </citation>
    <scope>NUCLEOTIDE SEQUENCE [LARGE SCALE GENOMIC DNA]</scope>
    <source>
        <strain evidence="10">cv. Williams 82</strain>
        <tissue evidence="9">Callus</tissue>
    </source>
</reference>
<evidence type="ECO:0000256" key="6">
    <source>
        <dbReference type="ARBA" id="ARBA00023132"/>
    </source>
</evidence>
<keyword evidence="7" id="KW-0539">Nucleus</keyword>
<dbReference type="STRING" id="3847.A0A0R0FJK7"/>
<keyword evidence="8" id="KW-1133">Transmembrane helix</keyword>
<proteinExistence type="predicted"/>
<dbReference type="PANTHER" id="PTHR13003:SF2">
    <property type="entry name" value="NUCLEAR PORE COMPLEX PROTEIN NUP107"/>
    <property type="match status" value="1"/>
</dbReference>
<dbReference type="GeneID" id="102660515"/>
<evidence type="ECO:0000256" key="7">
    <source>
        <dbReference type="ARBA" id="ARBA00023242"/>
    </source>
</evidence>
<comment type="subcellular location">
    <subcellularLocation>
        <location evidence="1">Nucleus</location>
        <location evidence="1">Nuclear pore complex</location>
    </subcellularLocation>
</comment>
<keyword evidence="2" id="KW-0813">Transport</keyword>
<dbReference type="RefSeq" id="XP_040866632.1">
    <property type="nucleotide sequence ID" value="XM_041010698.1"/>
</dbReference>
<reference evidence="10" key="2">
    <citation type="submission" date="2018-02" db="UniProtKB">
        <authorList>
            <consortium name="EnsemblPlants"/>
        </authorList>
    </citation>
    <scope>IDENTIFICATION</scope>
    <source>
        <strain evidence="10">Williams 82</strain>
    </source>
</reference>
<dbReference type="AlphaFoldDB" id="A0A0R0FJK7"/>
<keyword evidence="4" id="KW-0653">Protein transport</keyword>
<keyword evidence="8" id="KW-0812">Transmembrane</keyword>
<accession>A0A0R0FJK7</accession>
<keyword evidence="5" id="KW-0811">Translocation</keyword>
<reference evidence="9" key="3">
    <citation type="submission" date="2018-07" db="EMBL/GenBank/DDBJ databases">
        <title>WGS assembly of Glycine max.</title>
        <authorList>
            <person name="Schmutz J."/>
            <person name="Cannon S."/>
            <person name="Schlueter J."/>
            <person name="Ma J."/>
            <person name="Mitros T."/>
            <person name="Nelson W."/>
            <person name="Hyten D."/>
            <person name="Song Q."/>
            <person name="Thelen J."/>
            <person name="Cheng J."/>
            <person name="Xu D."/>
            <person name="Hellsten U."/>
            <person name="May G."/>
            <person name="Yu Y."/>
            <person name="Sakurai T."/>
            <person name="Umezawa T."/>
            <person name="Bhattacharyya M."/>
            <person name="Sandhu D."/>
            <person name="Valliyodan B."/>
            <person name="Lindquist E."/>
            <person name="Peto M."/>
            <person name="Grant D."/>
            <person name="Shu S."/>
            <person name="Goodstein D."/>
            <person name="Barry K."/>
            <person name="Futrell-Griggs M."/>
            <person name="Abernathy B."/>
            <person name="Du J."/>
            <person name="Tian Z."/>
            <person name="Zhu L."/>
            <person name="Gill N."/>
            <person name="Joshi T."/>
            <person name="Libault M."/>
            <person name="Sethuraman A."/>
            <person name="Zhang X."/>
            <person name="Shinozaki K."/>
            <person name="Nguyen H."/>
            <person name="Wing R."/>
            <person name="Cregan P."/>
            <person name="Specht J."/>
            <person name="Grimwood J."/>
            <person name="Rokhsar D."/>
            <person name="Stacey G."/>
            <person name="Shoemaker R."/>
            <person name="Jackson S."/>
        </authorList>
    </citation>
    <scope>NUCLEOTIDE SEQUENCE</scope>
    <source>
        <tissue evidence="9">Callus</tissue>
    </source>
</reference>
<evidence type="ECO:0000313" key="10">
    <source>
        <dbReference type="EnsemblPlants" id="KRH06221"/>
    </source>
</evidence>